<dbReference type="RefSeq" id="WP_007566556.1">
    <property type="nucleotide sequence ID" value="NZ_CP033231.1"/>
</dbReference>
<reference evidence="2" key="1">
    <citation type="submission" date="2024-06" db="EMBL/GenBank/DDBJ databases">
        <authorList>
            <person name="Campbell A.G."/>
        </authorList>
    </citation>
    <scope>NUCLEOTIDE SEQUENCE</scope>
    <source>
        <strain evidence="2">EM17</strain>
    </source>
</reference>
<feature type="domain" description="5'-3' exoribonuclease 1 SH3-like" evidence="1">
    <location>
        <begin position="38"/>
        <end position="76"/>
    </location>
</feature>
<gene>
    <name evidence="2" type="ORF">ABS770_00960</name>
</gene>
<proteinExistence type="predicted"/>
<comment type="caution">
    <text evidence="2">The sequence shown here is derived from an EMBL/GenBank/DDBJ whole genome shotgun (WGS) entry which is preliminary data.</text>
</comment>
<dbReference type="GeneID" id="90832510"/>
<accession>A0ABV1QWB4</accession>
<keyword evidence="3" id="KW-1185">Reference proteome</keyword>
<name>A0ABV1QWB4_9HYPH</name>
<dbReference type="InterPro" id="IPR041385">
    <property type="entry name" value="SH3_12"/>
</dbReference>
<evidence type="ECO:0000259" key="1">
    <source>
        <dbReference type="Pfam" id="PF18129"/>
    </source>
</evidence>
<protein>
    <submittedName>
        <fullName evidence="2">DUF4926 domain-containing protein</fullName>
    </submittedName>
</protein>
<dbReference type="Pfam" id="PF18129">
    <property type="entry name" value="SH3_12"/>
    <property type="match status" value="1"/>
</dbReference>
<dbReference type="Proteomes" id="UP001432995">
    <property type="component" value="Unassembled WGS sequence"/>
</dbReference>
<evidence type="ECO:0000313" key="3">
    <source>
        <dbReference type="Proteomes" id="UP001432995"/>
    </source>
</evidence>
<dbReference type="EMBL" id="JBELQD010000001">
    <property type="protein sequence ID" value="MER2286812.1"/>
    <property type="molecule type" value="Genomic_DNA"/>
</dbReference>
<organism evidence="2 3">
    <name type="scientific">Methylobacterium brachiatum</name>
    <dbReference type="NCBI Taxonomy" id="269660"/>
    <lineage>
        <taxon>Bacteria</taxon>
        <taxon>Pseudomonadati</taxon>
        <taxon>Pseudomonadota</taxon>
        <taxon>Alphaproteobacteria</taxon>
        <taxon>Hyphomicrobiales</taxon>
        <taxon>Methylobacteriaceae</taxon>
        <taxon>Methylobacterium</taxon>
    </lineage>
</organism>
<sequence length="86" mass="9276">MTYEAPNRPAFTTDGPPRRFAIDALDAVTLAVDAQTEDGETVPAGTVGTVVAVWGEAEAFDIEFDAPFTGLVTIGREMIREHRRPA</sequence>
<evidence type="ECO:0000313" key="2">
    <source>
        <dbReference type="EMBL" id="MER2286812.1"/>
    </source>
</evidence>